<evidence type="ECO:0000259" key="11">
    <source>
        <dbReference type="PROSITE" id="PS50011"/>
    </source>
</evidence>
<comment type="catalytic activity">
    <reaction evidence="9">
        <text>L-threonyl-[protein] + ATP = O-phospho-L-threonyl-[protein] + ADP + H(+)</text>
        <dbReference type="Rhea" id="RHEA:46608"/>
        <dbReference type="Rhea" id="RHEA-COMP:11060"/>
        <dbReference type="Rhea" id="RHEA-COMP:11605"/>
        <dbReference type="ChEBI" id="CHEBI:15378"/>
        <dbReference type="ChEBI" id="CHEBI:30013"/>
        <dbReference type="ChEBI" id="CHEBI:30616"/>
        <dbReference type="ChEBI" id="CHEBI:61977"/>
        <dbReference type="ChEBI" id="CHEBI:456216"/>
        <dbReference type="EC" id="2.7.11.1"/>
    </reaction>
</comment>
<keyword evidence="6" id="KW-0547">Nucleotide-binding</keyword>
<dbReference type="PROSITE" id="PS50011">
    <property type="entry name" value="PROTEIN_KINASE_DOM"/>
    <property type="match status" value="1"/>
</dbReference>
<proteinExistence type="inferred from homology"/>
<evidence type="ECO:0000256" key="1">
    <source>
        <dbReference type="ARBA" id="ARBA00006692"/>
    </source>
</evidence>
<keyword evidence="5" id="KW-0808">Transferase</keyword>
<dbReference type="Proteomes" id="UP000046393">
    <property type="component" value="Unplaced"/>
</dbReference>
<keyword evidence="12" id="KW-1185">Reference proteome</keyword>
<name>A0A0N5AZ33_9BILA</name>
<dbReference type="WBParaSite" id="SMUV_0001024901-mRNA-1">
    <property type="protein sequence ID" value="SMUV_0001024901-mRNA-1"/>
    <property type="gene ID" value="SMUV_0001024901"/>
</dbReference>
<dbReference type="InterPro" id="IPR027442">
    <property type="entry name" value="MAPKAPK_C"/>
</dbReference>
<evidence type="ECO:0000256" key="6">
    <source>
        <dbReference type="ARBA" id="ARBA00022741"/>
    </source>
</evidence>
<dbReference type="EC" id="2.7.11.1" evidence="2"/>
<evidence type="ECO:0000256" key="9">
    <source>
        <dbReference type="ARBA" id="ARBA00047899"/>
    </source>
</evidence>
<dbReference type="SUPFAM" id="SSF56112">
    <property type="entry name" value="Protein kinase-like (PK-like)"/>
    <property type="match status" value="1"/>
</dbReference>
<evidence type="ECO:0000256" key="7">
    <source>
        <dbReference type="ARBA" id="ARBA00022777"/>
    </source>
</evidence>
<reference evidence="13" key="1">
    <citation type="submission" date="2017-02" db="UniProtKB">
        <authorList>
            <consortium name="WormBaseParasite"/>
        </authorList>
    </citation>
    <scope>IDENTIFICATION</scope>
</reference>
<dbReference type="STRING" id="451379.A0A0N5AZ33"/>
<keyword evidence="8" id="KW-0067">ATP-binding</keyword>
<evidence type="ECO:0000256" key="5">
    <source>
        <dbReference type="ARBA" id="ARBA00022679"/>
    </source>
</evidence>
<comment type="catalytic activity">
    <reaction evidence="10">
        <text>L-seryl-[protein] + ATP = O-phospho-L-seryl-[protein] + ADP + H(+)</text>
        <dbReference type="Rhea" id="RHEA:17989"/>
        <dbReference type="Rhea" id="RHEA-COMP:9863"/>
        <dbReference type="Rhea" id="RHEA-COMP:11604"/>
        <dbReference type="ChEBI" id="CHEBI:15378"/>
        <dbReference type="ChEBI" id="CHEBI:29999"/>
        <dbReference type="ChEBI" id="CHEBI:30616"/>
        <dbReference type="ChEBI" id="CHEBI:83421"/>
        <dbReference type="ChEBI" id="CHEBI:456216"/>
        <dbReference type="EC" id="2.7.11.1"/>
    </reaction>
</comment>
<dbReference type="AlphaFoldDB" id="A0A0N5AZ33"/>
<dbReference type="Gene3D" id="1.10.510.10">
    <property type="entry name" value="Transferase(Phosphotransferase) domain 1"/>
    <property type="match status" value="1"/>
</dbReference>
<evidence type="ECO:0000313" key="13">
    <source>
        <dbReference type="WBParaSite" id="SMUV_0001024901-mRNA-1"/>
    </source>
</evidence>
<sequence length="175" mass="20322">MLYTKCFTPLYVPPEILNGEPYDKSCDMWSLGVLLYFLLSGNPPFYPEGSKHFLSRKISEANFEFVPEEWKDISDEAKQLVKRMLVIKPRARLTIDELMASKWVTWYDQVPETPLATSADNPHNTKKGMKRNHKKLNEVLEAMRIGNDDVLVKPMSEINNNLLERRRRIGDALHT</sequence>
<organism evidence="12 13">
    <name type="scientific">Syphacia muris</name>
    <dbReference type="NCBI Taxonomy" id="451379"/>
    <lineage>
        <taxon>Eukaryota</taxon>
        <taxon>Metazoa</taxon>
        <taxon>Ecdysozoa</taxon>
        <taxon>Nematoda</taxon>
        <taxon>Chromadorea</taxon>
        <taxon>Rhabditida</taxon>
        <taxon>Spirurina</taxon>
        <taxon>Oxyuridomorpha</taxon>
        <taxon>Oxyuroidea</taxon>
        <taxon>Oxyuridae</taxon>
        <taxon>Syphacia</taxon>
    </lineage>
</organism>
<dbReference type="InterPro" id="IPR011009">
    <property type="entry name" value="Kinase-like_dom_sf"/>
</dbReference>
<dbReference type="GO" id="GO:0004674">
    <property type="term" value="F:protein serine/threonine kinase activity"/>
    <property type="evidence" value="ECO:0007669"/>
    <property type="project" value="UniProtKB-KW"/>
</dbReference>
<evidence type="ECO:0000256" key="4">
    <source>
        <dbReference type="ARBA" id="ARBA00022553"/>
    </source>
</evidence>
<dbReference type="Gene3D" id="4.10.1170.10">
    <property type="entry name" value="MAP kinase activated protein kinase 2"/>
    <property type="match status" value="1"/>
</dbReference>
<protein>
    <recommendedName>
        <fullName evidence="2">non-specific serine/threonine protein kinase</fullName>
        <ecNumber evidence="2">2.7.11.1</ecNumber>
    </recommendedName>
</protein>
<comment type="similarity">
    <text evidence="1">Belongs to the protein kinase superfamily. CAMK Ser/Thr protein kinase family.</text>
</comment>
<keyword evidence="4" id="KW-0597">Phosphoprotein</keyword>
<dbReference type="Pfam" id="PF00069">
    <property type="entry name" value="Pkinase"/>
    <property type="match status" value="1"/>
</dbReference>
<dbReference type="InterPro" id="IPR000719">
    <property type="entry name" value="Prot_kinase_dom"/>
</dbReference>
<dbReference type="SMART" id="SM00220">
    <property type="entry name" value="S_TKc"/>
    <property type="match status" value="1"/>
</dbReference>
<accession>A0A0N5AZ33</accession>
<evidence type="ECO:0000256" key="3">
    <source>
        <dbReference type="ARBA" id="ARBA00022527"/>
    </source>
</evidence>
<keyword evidence="3" id="KW-0723">Serine/threonine-protein kinase</keyword>
<dbReference type="PANTHER" id="PTHR24347">
    <property type="entry name" value="SERINE/THREONINE-PROTEIN KINASE"/>
    <property type="match status" value="1"/>
</dbReference>
<dbReference type="GO" id="GO:0005524">
    <property type="term" value="F:ATP binding"/>
    <property type="evidence" value="ECO:0007669"/>
    <property type="project" value="UniProtKB-KW"/>
</dbReference>
<feature type="domain" description="Protein kinase" evidence="11">
    <location>
        <begin position="1"/>
        <end position="104"/>
    </location>
</feature>
<evidence type="ECO:0000256" key="8">
    <source>
        <dbReference type="ARBA" id="ARBA00022840"/>
    </source>
</evidence>
<evidence type="ECO:0000256" key="2">
    <source>
        <dbReference type="ARBA" id="ARBA00012513"/>
    </source>
</evidence>
<evidence type="ECO:0000313" key="12">
    <source>
        <dbReference type="Proteomes" id="UP000046393"/>
    </source>
</evidence>
<evidence type="ECO:0000256" key="10">
    <source>
        <dbReference type="ARBA" id="ARBA00048679"/>
    </source>
</evidence>
<keyword evidence="7" id="KW-0418">Kinase</keyword>